<accession>A0AAV8F5C7</accession>
<dbReference type="AlphaFoldDB" id="A0AAV8F5C7"/>
<dbReference type="PANTHER" id="PTHR33429">
    <property type="entry name" value="OS02G0708000 PROTEIN-RELATED"/>
    <property type="match status" value="1"/>
</dbReference>
<dbReference type="EMBL" id="JAMFTS010000002">
    <property type="protein sequence ID" value="KAJ4788572.1"/>
    <property type="molecule type" value="Genomic_DNA"/>
</dbReference>
<gene>
    <name evidence="3" type="ORF">LUZ62_039818</name>
</gene>
<evidence type="ECO:0000313" key="3">
    <source>
        <dbReference type="EMBL" id="KAJ4788572.1"/>
    </source>
</evidence>
<dbReference type="Proteomes" id="UP001140206">
    <property type="component" value="Chromosome 2"/>
</dbReference>
<keyword evidence="2" id="KW-1133">Transmembrane helix</keyword>
<feature type="transmembrane region" description="Helical" evidence="2">
    <location>
        <begin position="66"/>
        <end position="90"/>
    </location>
</feature>
<name>A0AAV8F5C7_9POAL</name>
<evidence type="ECO:0000256" key="1">
    <source>
        <dbReference type="SAM" id="MobiDB-lite"/>
    </source>
</evidence>
<keyword evidence="2 3" id="KW-0812">Transmembrane</keyword>
<keyword evidence="4" id="KW-1185">Reference proteome</keyword>
<reference evidence="3" key="1">
    <citation type="submission" date="2022-08" db="EMBL/GenBank/DDBJ databases">
        <authorList>
            <person name="Marques A."/>
        </authorList>
    </citation>
    <scope>NUCLEOTIDE SEQUENCE</scope>
    <source>
        <strain evidence="3">RhyPub2mFocal</strain>
        <tissue evidence="3">Leaves</tissue>
    </source>
</reference>
<feature type="region of interest" description="Disordered" evidence="1">
    <location>
        <begin position="126"/>
        <end position="145"/>
    </location>
</feature>
<dbReference type="PANTHER" id="PTHR33429:SF23">
    <property type="entry name" value="OS02G0709350 PROTEIN"/>
    <property type="match status" value="1"/>
</dbReference>
<proteinExistence type="predicted"/>
<comment type="caution">
    <text evidence="3">The sequence shown here is derived from an EMBL/GenBank/DDBJ whole genome shotgun (WGS) entry which is preliminary data.</text>
</comment>
<protein>
    <submittedName>
        <fullName evidence="3">Transmembrane protein</fullName>
    </submittedName>
</protein>
<evidence type="ECO:0000256" key="2">
    <source>
        <dbReference type="SAM" id="Phobius"/>
    </source>
</evidence>
<keyword evidence="2" id="KW-0472">Membrane</keyword>
<organism evidence="3 4">
    <name type="scientific">Rhynchospora pubera</name>
    <dbReference type="NCBI Taxonomy" id="906938"/>
    <lineage>
        <taxon>Eukaryota</taxon>
        <taxon>Viridiplantae</taxon>
        <taxon>Streptophyta</taxon>
        <taxon>Embryophyta</taxon>
        <taxon>Tracheophyta</taxon>
        <taxon>Spermatophyta</taxon>
        <taxon>Magnoliopsida</taxon>
        <taxon>Liliopsida</taxon>
        <taxon>Poales</taxon>
        <taxon>Cyperaceae</taxon>
        <taxon>Cyperoideae</taxon>
        <taxon>Rhynchosporeae</taxon>
        <taxon>Rhynchospora</taxon>
    </lineage>
</organism>
<evidence type="ECO:0000313" key="4">
    <source>
        <dbReference type="Proteomes" id="UP001140206"/>
    </source>
</evidence>
<sequence length="145" mass="15851">MYYHPSTPTQPPQHQANTNKVYLKLLQYRKSHLGAMASTMPGAMTTPVPEYENSVPVPIHHTSSSIGPFFGVLAAILVLTMLSCIIGQVCSAHAGGPDSRYDCTVWARRRCWGCVPRRGIFRDAKSAVAAEPETDKHPPLALPQP</sequence>